<dbReference type="Proteomes" id="UP001162811">
    <property type="component" value="Unassembled WGS sequence"/>
</dbReference>
<gene>
    <name evidence="3" type="ORF">NG900_00605</name>
</gene>
<dbReference type="InterPro" id="IPR006076">
    <property type="entry name" value="FAD-dep_OxRdtase"/>
</dbReference>
<proteinExistence type="predicted"/>
<dbReference type="PANTHER" id="PTHR13847">
    <property type="entry name" value="SARCOSINE DEHYDROGENASE-RELATED"/>
    <property type="match status" value="1"/>
</dbReference>
<dbReference type="EMBL" id="JAMXHT010000001">
    <property type="protein sequence ID" value="MCO5396692.1"/>
    <property type="molecule type" value="Genomic_DNA"/>
</dbReference>
<feature type="domain" description="Rhodanese" evidence="2">
    <location>
        <begin position="18"/>
        <end position="48"/>
    </location>
</feature>
<evidence type="ECO:0000313" key="3">
    <source>
        <dbReference type="EMBL" id="MCO5396692.1"/>
    </source>
</evidence>
<dbReference type="Gene3D" id="3.50.50.60">
    <property type="entry name" value="FAD/NAD(P)-binding domain"/>
    <property type="match status" value="1"/>
</dbReference>
<keyword evidence="1" id="KW-0560">Oxidoreductase</keyword>
<dbReference type="PROSITE" id="PS50206">
    <property type="entry name" value="RHODANESE_3"/>
    <property type="match status" value="1"/>
</dbReference>
<dbReference type="RefSeq" id="WP_252675675.1">
    <property type="nucleotide sequence ID" value="NZ_JAMXHT010000001.1"/>
</dbReference>
<comment type="caution">
    <text evidence="3">The sequence shown here is derived from an EMBL/GenBank/DDBJ whole genome shotgun (WGS) entry which is preliminary data.</text>
</comment>
<organism evidence="3 4">
    <name type="scientific">Ralstonia soli</name>
    <dbReference type="NCBI Taxonomy" id="2953896"/>
    <lineage>
        <taxon>Bacteria</taxon>
        <taxon>Pseudomonadati</taxon>
        <taxon>Pseudomonadota</taxon>
        <taxon>Betaproteobacteria</taxon>
        <taxon>Burkholderiales</taxon>
        <taxon>Burkholderiaceae</taxon>
        <taxon>Ralstonia</taxon>
    </lineage>
</organism>
<evidence type="ECO:0000259" key="2">
    <source>
        <dbReference type="PROSITE" id="PS50206"/>
    </source>
</evidence>
<dbReference type="InterPro" id="IPR001763">
    <property type="entry name" value="Rhodanese-like_dom"/>
</dbReference>
<accession>A0ABT1AEZ5</accession>
<reference evidence="3" key="2">
    <citation type="journal article" date="2023" name="Front. Microbiol.">
        <title>Ralstonia chuxiongensis sp. nov., Ralstonia mojiangensis sp. nov., and Ralstonia soli sp. nov., isolated from tobacco fields, are three novel species in the family Burkholderiaceae.</title>
        <authorList>
            <person name="Lu C.H."/>
            <person name="Zhang Y.Y."/>
            <person name="Jiang N."/>
            <person name="Chen W."/>
            <person name="Shao X."/>
            <person name="Zhao Z.M."/>
            <person name="Lu W.L."/>
            <person name="Hu X."/>
            <person name="Xi Y.X."/>
            <person name="Zou S.Y."/>
            <person name="Wei Q.J."/>
            <person name="Lin Z.L."/>
            <person name="Gong L."/>
            <person name="Gai X.T."/>
            <person name="Zhang L.Q."/>
            <person name="Li J.Y."/>
            <person name="Jin Y."/>
            <person name="Xia Z.Y."/>
        </authorList>
    </citation>
    <scope>NUCLEOTIDE SEQUENCE</scope>
    <source>
        <strain evidence="3">21MJYT02-11</strain>
    </source>
</reference>
<dbReference type="Pfam" id="PF01266">
    <property type="entry name" value="DAO"/>
    <property type="match status" value="1"/>
</dbReference>
<sequence>METADVAVVGAGVVGLSTAYWLAKAGAKVVVLDKGKAAWEASGRASGYLSLRGETPIEARVAAEAERIWNTLDDELGYVTEWCPKGRLWAAFPYEWEDMQATYAAFCKTDFPFRLIDGKEARELLPYLSETVVGGIHTTHGGHANPQRTAQAFAWAGRDRGVVIMENSPVLSITTSGGAITGLKTPGGEISTPRIVNCAGPQAGMIAEMIGGYVPVAAARLEAMVSAPLPPMFTFAMIGNGVSVRQTHRGNLHFNGGPHEWIDVDLTSEPEKPTTPIIRNAARRVAELLPSAANAPLLRCWGGVIDLTPDHSIVLDKVDGPEGMFVALTSGHGFGLSPAIGKAMAELTLTGESSIPIKELGLSRFAKLPRDWRKQFRWDAGNCNT</sequence>
<keyword evidence="4" id="KW-1185">Reference proteome</keyword>
<protein>
    <submittedName>
        <fullName evidence="3">FAD-binding oxidoreductase</fullName>
    </submittedName>
</protein>
<dbReference type="SUPFAM" id="SSF51905">
    <property type="entry name" value="FAD/NAD(P)-binding domain"/>
    <property type="match status" value="1"/>
</dbReference>
<dbReference type="Gene3D" id="3.30.9.10">
    <property type="entry name" value="D-Amino Acid Oxidase, subunit A, domain 2"/>
    <property type="match status" value="1"/>
</dbReference>
<reference evidence="3" key="1">
    <citation type="submission" date="2022-06" db="EMBL/GenBank/DDBJ databases">
        <authorList>
            <person name="Lu C.-H."/>
        </authorList>
    </citation>
    <scope>NUCLEOTIDE SEQUENCE</scope>
    <source>
        <strain evidence="3">21MJYT02-11</strain>
    </source>
</reference>
<evidence type="ECO:0000256" key="1">
    <source>
        <dbReference type="ARBA" id="ARBA00023002"/>
    </source>
</evidence>
<name>A0ABT1AEZ5_9RALS</name>
<dbReference type="InterPro" id="IPR036188">
    <property type="entry name" value="FAD/NAD-bd_sf"/>
</dbReference>
<evidence type="ECO:0000313" key="4">
    <source>
        <dbReference type="Proteomes" id="UP001162811"/>
    </source>
</evidence>